<evidence type="ECO:0000313" key="2">
    <source>
        <dbReference type="Proteomes" id="UP000019140"/>
    </source>
</evidence>
<keyword evidence="2" id="KW-1185">Reference proteome</keyword>
<comment type="caution">
    <text evidence="1">The sequence shown here is derived from an EMBL/GenBank/DDBJ whole genome shotgun (WGS) entry which is preliminary data.</text>
</comment>
<dbReference type="HOGENOM" id="CLU_3408966_0_0_7"/>
<protein>
    <submittedName>
        <fullName evidence="1">Uncharacterized protein</fullName>
    </submittedName>
</protein>
<dbReference type="AlphaFoldDB" id="W4MDI4"/>
<proteinExistence type="predicted"/>
<reference evidence="1 2" key="1">
    <citation type="journal article" date="2014" name="Nature">
        <title>An environmental bacterial taxon with a large and distinct metabolic repertoire.</title>
        <authorList>
            <person name="Wilson M.C."/>
            <person name="Mori T."/>
            <person name="Ruckert C."/>
            <person name="Uria A.R."/>
            <person name="Helf M.J."/>
            <person name="Takada K."/>
            <person name="Gernert C."/>
            <person name="Steffens U.A."/>
            <person name="Heycke N."/>
            <person name="Schmitt S."/>
            <person name="Rinke C."/>
            <person name="Helfrich E.J."/>
            <person name="Brachmann A.O."/>
            <person name="Gurgui C."/>
            <person name="Wakimoto T."/>
            <person name="Kracht M."/>
            <person name="Crusemann M."/>
            <person name="Hentschel U."/>
            <person name="Abe I."/>
            <person name="Matsunaga S."/>
            <person name="Kalinowski J."/>
            <person name="Takeyama H."/>
            <person name="Piel J."/>
        </authorList>
    </citation>
    <scope>NUCLEOTIDE SEQUENCE [LARGE SCALE GENOMIC DNA]</scope>
    <source>
        <strain evidence="2">TSY2</strain>
    </source>
</reference>
<accession>W4MDI4</accession>
<evidence type="ECO:0000313" key="1">
    <source>
        <dbReference type="EMBL" id="ETX07991.1"/>
    </source>
</evidence>
<gene>
    <name evidence="1" type="ORF">ETSY2_08010</name>
</gene>
<dbReference type="EMBL" id="AZHX01000325">
    <property type="protein sequence ID" value="ETX07991.1"/>
    <property type="molecule type" value="Genomic_DNA"/>
</dbReference>
<dbReference type="Proteomes" id="UP000019140">
    <property type="component" value="Unassembled WGS sequence"/>
</dbReference>
<organism evidence="1 2">
    <name type="scientific">Candidatus Entotheonella gemina</name>
    <dbReference type="NCBI Taxonomy" id="1429439"/>
    <lineage>
        <taxon>Bacteria</taxon>
        <taxon>Pseudomonadati</taxon>
        <taxon>Nitrospinota/Tectimicrobiota group</taxon>
        <taxon>Candidatus Tectimicrobiota</taxon>
        <taxon>Candidatus Entotheonellia</taxon>
        <taxon>Candidatus Entotheonellales</taxon>
        <taxon>Candidatus Entotheonellaceae</taxon>
        <taxon>Candidatus Entotheonella</taxon>
    </lineage>
</organism>
<sequence length="29" mass="3340">MIAVAEIVLEMVALIFQRIERLIFDTPAH</sequence>
<name>W4MDI4_9BACT</name>